<dbReference type="RefSeq" id="WP_191710643.1">
    <property type="nucleotide sequence ID" value="NZ_JACSPQ010000017.1"/>
</dbReference>
<proteinExistence type="predicted"/>
<accession>A0ABR8VE25</accession>
<name>A0ABR8VE25_9BACT</name>
<keyword evidence="2" id="KW-1185">Reference proteome</keyword>
<evidence type="ECO:0008006" key="3">
    <source>
        <dbReference type="Google" id="ProtNLM"/>
    </source>
</evidence>
<dbReference type="Proteomes" id="UP000616346">
    <property type="component" value="Unassembled WGS sequence"/>
</dbReference>
<gene>
    <name evidence="1" type="ORF">H9626_12240</name>
</gene>
<dbReference type="EMBL" id="JACSPQ010000017">
    <property type="protein sequence ID" value="MBD8002970.1"/>
    <property type="molecule type" value="Genomic_DNA"/>
</dbReference>
<evidence type="ECO:0000313" key="1">
    <source>
        <dbReference type="EMBL" id="MBD8002970.1"/>
    </source>
</evidence>
<dbReference type="PROSITE" id="PS51257">
    <property type="entry name" value="PROKAR_LIPOPROTEIN"/>
    <property type="match status" value="1"/>
</dbReference>
<comment type="caution">
    <text evidence="1">The sequence shown here is derived from an EMBL/GenBank/DDBJ whole genome shotgun (WGS) entry which is preliminary data.</text>
</comment>
<organism evidence="1 2">
    <name type="scientific">Phocaeicola faecium</name>
    <dbReference type="NCBI Taxonomy" id="2762213"/>
    <lineage>
        <taxon>Bacteria</taxon>
        <taxon>Pseudomonadati</taxon>
        <taxon>Bacteroidota</taxon>
        <taxon>Bacteroidia</taxon>
        <taxon>Bacteroidales</taxon>
        <taxon>Bacteroidaceae</taxon>
        <taxon>Phocaeicola</taxon>
    </lineage>
</organism>
<sequence>MKLKSSKFITLGVATLLLGACQKNEVQLQDDNSLSGAGTRMMVYFGNPMSGASRGDVLTDKTPGDKGENVMEVTYNKVEFTLIDKDGGRERTITLQNGEADKAKLPLGSTVADADALTGQINGKEGVVFEDVIDPKKLTVSINDGKAAPMVLTAERVTSGYAEPLYAETTDFSKISTDGSKITVVLSPEHRMARLEFSDISFKNYDCGSDYEAAEAEVISRKNESGSSEYTGLASHCDGDFYLTYTNLTLKGIFLNNLLLEEGREVPVHYDGWTEESGNNSVDPGKVKAATPIYVNKSYEYKYETGENGTKGSSYNLKNNAQYTFSNAETYGADGLKISFNEPNLPGYIPYWDENKSEWASTQQDKGKAYTFNIFPNYKETDESYKKWDADVQARYSKNANNVSRWVPNLTFVFYDAAYAKNWDEASSNEDEDNHILPEGKEVGHQVFAVVTKYVNIADGKKIDKFEPGYIYRFTGMTIDTKKHIGTDVDGPQKVGLIAYVRVLKWSIVDGEAHFAE</sequence>
<reference evidence="1 2" key="1">
    <citation type="submission" date="2020-08" db="EMBL/GenBank/DDBJ databases">
        <title>A Genomic Blueprint of the Chicken Gut Microbiome.</title>
        <authorList>
            <person name="Gilroy R."/>
            <person name="Ravi A."/>
            <person name="Getino M."/>
            <person name="Pursley I."/>
            <person name="Horton D.L."/>
            <person name="Alikhan N.-F."/>
            <person name="Baker D."/>
            <person name="Gharbi K."/>
            <person name="Hall N."/>
            <person name="Watson M."/>
            <person name="Adriaenssens E.M."/>
            <person name="Foster-Nyarko E."/>
            <person name="Jarju S."/>
            <person name="Secka A."/>
            <person name="Antonio M."/>
            <person name="Oren A."/>
            <person name="Chaudhuri R."/>
            <person name="La Ragione R.M."/>
            <person name="Hildebrand F."/>
            <person name="Pallen M.J."/>
        </authorList>
    </citation>
    <scope>NUCLEOTIDE SEQUENCE [LARGE SCALE GENOMIC DNA]</scope>
    <source>
        <strain evidence="1 2">Sa1YUN3</strain>
    </source>
</reference>
<evidence type="ECO:0000313" key="2">
    <source>
        <dbReference type="Proteomes" id="UP000616346"/>
    </source>
</evidence>
<protein>
    <recommendedName>
        <fullName evidence="3">Major fimbrial subunit protein N-terminal domain-containing protein</fullName>
    </recommendedName>
</protein>